<name>A0A640TDV4_STRNI</name>
<feature type="signal peptide" evidence="1">
    <location>
        <begin position="1"/>
        <end position="34"/>
    </location>
</feature>
<evidence type="ECO:0000256" key="1">
    <source>
        <dbReference type="SAM" id="SignalP"/>
    </source>
</evidence>
<comment type="caution">
    <text evidence="2">The sequence shown here is derived from an EMBL/GenBank/DDBJ whole genome shotgun (WGS) entry which is preliminary data.</text>
</comment>
<proteinExistence type="predicted"/>
<sequence length="110" mass="11672">MTVARTDRSQVVKRIVTTSLLALACLVPAAPAQADGPERMPQVAGQGLVSAYQALNYDTSVRLRDGRGAGRHVLWPARWKVCAQSPAAGTPLQGRPATLTVVKTHEDCPA</sequence>
<accession>A0A640TDV4</accession>
<evidence type="ECO:0000313" key="2">
    <source>
        <dbReference type="EMBL" id="GFE19825.1"/>
    </source>
</evidence>
<dbReference type="AlphaFoldDB" id="A0A640TDV4"/>
<evidence type="ECO:0008006" key="4">
    <source>
        <dbReference type="Google" id="ProtNLM"/>
    </source>
</evidence>
<feature type="chain" id="PRO_5025020706" description="PASTA domain-containing protein" evidence="1">
    <location>
        <begin position="35"/>
        <end position="110"/>
    </location>
</feature>
<organism evidence="2 3">
    <name type="scientific">Streptomyces nigrescens</name>
    <dbReference type="NCBI Taxonomy" id="1920"/>
    <lineage>
        <taxon>Bacteria</taxon>
        <taxon>Bacillati</taxon>
        <taxon>Actinomycetota</taxon>
        <taxon>Actinomycetes</taxon>
        <taxon>Kitasatosporales</taxon>
        <taxon>Streptomycetaceae</taxon>
        <taxon>Streptomyces</taxon>
    </lineage>
</organism>
<gene>
    <name evidence="2" type="ORF">Sliba_02780</name>
</gene>
<dbReference type="Proteomes" id="UP000429552">
    <property type="component" value="Unassembled WGS sequence"/>
</dbReference>
<dbReference type="PROSITE" id="PS51257">
    <property type="entry name" value="PROKAR_LIPOPROTEIN"/>
    <property type="match status" value="1"/>
</dbReference>
<keyword evidence="1" id="KW-0732">Signal</keyword>
<reference evidence="2 3" key="1">
    <citation type="submission" date="2019-12" db="EMBL/GenBank/DDBJ databases">
        <title>Whole genome shotgun sequence of Streptomyces libani subsp. libani NBRC 13452.</title>
        <authorList>
            <person name="Ichikawa N."/>
            <person name="Kimura A."/>
            <person name="Kitahashi Y."/>
            <person name="Komaki H."/>
            <person name="Tamura T."/>
        </authorList>
    </citation>
    <scope>NUCLEOTIDE SEQUENCE [LARGE SCALE GENOMIC DNA]</scope>
    <source>
        <strain evidence="2 3">NBRC 13452</strain>
    </source>
</reference>
<dbReference type="EMBL" id="BLIP01000001">
    <property type="protein sequence ID" value="GFE19825.1"/>
    <property type="molecule type" value="Genomic_DNA"/>
</dbReference>
<evidence type="ECO:0000313" key="3">
    <source>
        <dbReference type="Proteomes" id="UP000429552"/>
    </source>
</evidence>
<protein>
    <recommendedName>
        <fullName evidence="4">PASTA domain-containing protein</fullName>
    </recommendedName>
</protein>